<protein>
    <submittedName>
        <fullName evidence="10">3596_t:CDS:1</fullName>
    </submittedName>
</protein>
<evidence type="ECO:0000256" key="2">
    <source>
        <dbReference type="ARBA" id="ARBA00022801"/>
    </source>
</evidence>
<feature type="domain" description="Helicase C-terminal" evidence="9">
    <location>
        <begin position="86"/>
        <end position="248"/>
    </location>
</feature>
<evidence type="ECO:0000259" key="9">
    <source>
        <dbReference type="PROSITE" id="PS51194"/>
    </source>
</evidence>
<comment type="similarity">
    <text evidence="6">Belongs to the DEAD box helicase family.</text>
</comment>
<feature type="compositionally biased region" description="Basic and acidic residues" evidence="7">
    <location>
        <begin position="300"/>
        <end position="310"/>
    </location>
</feature>
<keyword evidence="4 6" id="KW-0067">ATP-binding</keyword>
<dbReference type="InterPro" id="IPR014001">
    <property type="entry name" value="Helicase_ATP-bd"/>
</dbReference>
<keyword evidence="3 6" id="KW-0347">Helicase</keyword>
<dbReference type="PROSITE" id="PS51194">
    <property type="entry name" value="HELICASE_CTER"/>
    <property type="match status" value="1"/>
</dbReference>
<keyword evidence="1 6" id="KW-0547">Nucleotide-binding</keyword>
<dbReference type="InterPro" id="IPR000629">
    <property type="entry name" value="RNA-helicase_DEAD-box_CS"/>
</dbReference>
<dbReference type="InterPro" id="IPR011545">
    <property type="entry name" value="DEAD/DEAH_box_helicase_dom"/>
</dbReference>
<evidence type="ECO:0000256" key="7">
    <source>
        <dbReference type="SAM" id="MobiDB-lite"/>
    </source>
</evidence>
<evidence type="ECO:0000256" key="1">
    <source>
        <dbReference type="ARBA" id="ARBA00022741"/>
    </source>
</evidence>
<dbReference type="Gene3D" id="3.40.50.300">
    <property type="entry name" value="P-loop containing nucleotide triphosphate hydrolases"/>
    <property type="match status" value="2"/>
</dbReference>
<proteinExistence type="inferred from homology"/>
<reference evidence="10" key="1">
    <citation type="submission" date="2021-06" db="EMBL/GenBank/DDBJ databases">
        <authorList>
            <person name="Kallberg Y."/>
            <person name="Tangrot J."/>
            <person name="Rosling A."/>
        </authorList>
    </citation>
    <scope>NUCLEOTIDE SEQUENCE</scope>
    <source>
        <strain evidence="10">IA702</strain>
    </source>
</reference>
<sequence length="310" mass="35079">DHIRNSGDSVYLKRLRFLILDEADRLLSPTFANDLSIIFDNIPTKRQTLLFTATMTDSILALGSEEDEKKKPFVYQVNSNMSTVSSLTQYYVFIPSHVREPYLVHLLNREELNGKSTIIFCGRCRTAELLRVMLSKLDIRCASLHSVMSQKERLNSLGKFRAEAVKVLIATDVGSRGLDIPAVQLVINYNIPSDSADYIHRVGRAARAGRDGISISIVTEQDIELVHNIESRISKKMDEWKINENKVLDMLNKVADAKRAAILHLHDSHFGSAKEIQKKKHRLLNGTVAKKNVGSRRKKIRDEKDNKVAS</sequence>
<dbReference type="Pfam" id="PF00271">
    <property type="entry name" value="Helicase_C"/>
    <property type="match status" value="1"/>
</dbReference>
<dbReference type="GO" id="GO:0005524">
    <property type="term" value="F:ATP binding"/>
    <property type="evidence" value="ECO:0007669"/>
    <property type="project" value="UniProtKB-KW"/>
</dbReference>
<keyword evidence="5" id="KW-0694">RNA-binding</keyword>
<dbReference type="GO" id="GO:0003723">
    <property type="term" value="F:RNA binding"/>
    <property type="evidence" value="ECO:0007669"/>
    <property type="project" value="UniProtKB-KW"/>
</dbReference>
<feature type="region of interest" description="Disordered" evidence="7">
    <location>
        <begin position="291"/>
        <end position="310"/>
    </location>
</feature>
<feature type="domain" description="Helicase ATP-binding" evidence="8">
    <location>
        <begin position="1"/>
        <end position="73"/>
    </location>
</feature>
<dbReference type="CDD" id="cd18787">
    <property type="entry name" value="SF2_C_DEAD"/>
    <property type="match status" value="1"/>
</dbReference>
<evidence type="ECO:0000256" key="6">
    <source>
        <dbReference type="RuleBase" id="RU000492"/>
    </source>
</evidence>
<feature type="non-terminal residue" evidence="10">
    <location>
        <position position="1"/>
    </location>
</feature>
<evidence type="ECO:0000256" key="5">
    <source>
        <dbReference type="ARBA" id="ARBA00022884"/>
    </source>
</evidence>
<dbReference type="PANTHER" id="PTHR47959:SF24">
    <property type="entry name" value="ATP-DEPENDENT RNA HELICASE"/>
    <property type="match status" value="1"/>
</dbReference>
<keyword evidence="2 6" id="KW-0378">Hydrolase</keyword>
<dbReference type="AlphaFoldDB" id="A0A9N9DIV1"/>
<gene>
    <name evidence="10" type="ORF">POCULU_LOCUS9230</name>
</gene>
<dbReference type="PROSITE" id="PS51192">
    <property type="entry name" value="HELICASE_ATP_BIND_1"/>
    <property type="match status" value="1"/>
</dbReference>
<name>A0A9N9DIV1_9GLOM</name>
<comment type="caution">
    <text evidence="10">The sequence shown here is derived from an EMBL/GenBank/DDBJ whole genome shotgun (WGS) entry which is preliminary data.</text>
</comment>
<evidence type="ECO:0000256" key="4">
    <source>
        <dbReference type="ARBA" id="ARBA00022840"/>
    </source>
</evidence>
<dbReference type="PANTHER" id="PTHR47959">
    <property type="entry name" value="ATP-DEPENDENT RNA HELICASE RHLE-RELATED"/>
    <property type="match status" value="1"/>
</dbReference>
<organism evidence="10 11">
    <name type="scientific">Paraglomus occultum</name>
    <dbReference type="NCBI Taxonomy" id="144539"/>
    <lineage>
        <taxon>Eukaryota</taxon>
        <taxon>Fungi</taxon>
        <taxon>Fungi incertae sedis</taxon>
        <taxon>Mucoromycota</taxon>
        <taxon>Glomeromycotina</taxon>
        <taxon>Glomeromycetes</taxon>
        <taxon>Paraglomerales</taxon>
        <taxon>Paraglomeraceae</taxon>
        <taxon>Paraglomus</taxon>
    </lineage>
</organism>
<keyword evidence="11" id="KW-1185">Reference proteome</keyword>
<dbReference type="Pfam" id="PF00270">
    <property type="entry name" value="DEAD"/>
    <property type="match status" value="1"/>
</dbReference>
<evidence type="ECO:0000259" key="8">
    <source>
        <dbReference type="PROSITE" id="PS51192"/>
    </source>
</evidence>
<evidence type="ECO:0000256" key="3">
    <source>
        <dbReference type="ARBA" id="ARBA00022806"/>
    </source>
</evidence>
<dbReference type="InterPro" id="IPR001650">
    <property type="entry name" value="Helicase_C-like"/>
</dbReference>
<dbReference type="GO" id="GO:0003724">
    <property type="term" value="F:RNA helicase activity"/>
    <property type="evidence" value="ECO:0007669"/>
    <property type="project" value="TreeGrafter"/>
</dbReference>
<accession>A0A9N9DIV1</accession>
<dbReference type="PROSITE" id="PS00039">
    <property type="entry name" value="DEAD_ATP_HELICASE"/>
    <property type="match status" value="1"/>
</dbReference>
<dbReference type="SMART" id="SM00490">
    <property type="entry name" value="HELICc"/>
    <property type="match status" value="1"/>
</dbReference>
<evidence type="ECO:0000313" key="11">
    <source>
        <dbReference type="Proteomes" id="UP000789572"/>
    </source>
</evidence>
<dbReference type="InterPro" id="IPR027417">
    <property type="entry name" value="P-loop_NTPase"/>
</dbReference>
<dbReference type="Proteomes" id="UP000789572">
    <property type="component" value="Unassembled WGS sequence"/>
</dbReference>
<dbReference type="InterPro" id="IPR050079">
    <property type="entry name" value="DEAD_box_RNA_helicase"/>
</dbReference>
<dbReference type="SUPFAM" id="SSF52540">
    <property type="entry name" value="P-loop containing nucleoside triphosphate hydrolases"/>
    <property type="match status" value="1"/>
</dbReference>
<dbReference type="EMBL" id="CAJVPJ010003242">
    <property type="protein sequence ID" value="CAG8637304.1"/>
    <property type="molecule type" value="Genomic_DNA"/>
</dbReference>
<dbReference type="GO" id="GO:0016787">
    <property type="term" value="F:hydrolase activity"/>
    <property type="evidence" value="ECO:0007669"/>
    <property type="project" value="UniProtKB-KW"/>
</dbReference>
<evidence type="ECO:0000313" key="10">
    <source>
        <dbReference type="EMBL" id="CAG8637304.1"/>
    </source>
</evidence>
<dbReference type="OrthoDB" id="10261904at2759"/>
<dbReference type="GO" id="GO:0005829">
    <property type="term" value="C:cytosol"/>
    <property type="evidence" value="ECO:0007669"/>
    <property type="project" value="TreeGrafter"/>
</dbReference>